<dbReference type="PANTHER" id="PTHR15396">
    <property type="entry name" value="RIBONUCLEASE P PROTEIN SUBUNIT P40"/>
    <property type="match status" value="1"/>
</dbReference>
<dbReference type="GO" id="GO:0030681">
    <property type="term" value="C:multimeric ribonuclease P complex"/>
    <property type="evidence" value="ECO:0007669"/>
    <property type="project" value="TreeGrafter"/>
</dbReference>
<protein>
    <submittedName>
        <fullName evidence="1">Uncharacterized protein</fullName>
    </submittedName>
</protein>
<accession>A0A9P7AXX8</accession>
<dbReference type="GO" id="GO:0004526">
    <property type="term" value="F:ribonuclease P activity"/>
    <property type="evidence" value="ECO:0007669"/>
    <property type="project" value="TreeGrafter"/>
</dbReference>
<dbReference type="Pfam" id="PF08584">
    <property type="entry name" value="Ribonuc_P_40"/>
    <property type="match status" value="1"/>
</dbReference>
<dbReference type="InterPro" id="IPR013893">
    <property type="entry name" value="RNase_P_Rpp40"/>
</dbReference>
<dbReference type="GO" id="GO:0001682">
    <property type="term" value="P:tRNA 5'-leader removal"/>
    <property type="evidence" value="ECO:0007669"/>
    <property type="project" value="InterPro"/>
</dbReference>
<dbReference type="GO" id="GO:0000171">
    <property type="term" value="F:ribonuclease MRP activity"/>
    <property type="evidence" value="ECO:0007669"/>
    <property type="project" value="TreeGrafter"/>
</dbReference>
<keyword evidence="2" id="KW-1185">Reference proteome</keyword>
<dbReference type="Proteomes" id="UP000785200">
    <property type="component" value="Unassembled WGS sequence"/>
</dbReference>
<gene>
    <name evidence="1" type="ORF">D0Z07_3968</name>
</gene>
<dbReference type="OrthoDB" id="63112at2759"/>
<comment type="caution">
    <text evidence="1">The sequence shown here is derived from an EMBL/GenBank/DDBJ whole genome shotgun (WGS) entry which is preliminary data.</text>
</comment>
<name>A0A9P7AXX8_9HELO</name>
<dbReference type="AlphaFoldDB" id="A0A9P7AXX8"/>
<evidence type="ECO:0000313" key="2">
    <source>
        <dbReference type="Proteomes" id="UP000785200"/>
    </source>
</evidence>
<evidence type="ECO:0000313" key="1">
    <source>
        <dbReference type="EMBL" id="KAG0649692.1"/>
    </source>
</evidence>
<dbReference type="EMBL" id="VNKQ01000007">
    <property type="protein sequence ID" value="KAG0649692.1"/>
    <property type="molecule type" value="Genomic_DNA"/>
</dbReference>
<dbReference type="GO" id="GO:0000447">
    <property type="term" value="P:endonucleolytic cleavage in ITS1 to separate SSU-rRNA from 5.8S rRNA and LSU-rRNA from tricistronic rRNA transcript (SSU-rRNA, 5.8S rRNA, LSU-rRNA)"/>
    <property type="evidence" value="ECO:0007669"/>
    <property type="project" value="TreeGrafter"/>
</dbReference>
<reference evidence="1" key="1">
    <citation type="submission" date="2019-07" db="EMBL/GenBank/DDBJ databases">
        <title>Hyphodiscus hymeniophilus genome sequencing and assembly.</title>
        <authorList>
            <person name="Kramer G."/>
            <person name="Nodwell J."/>
        </authorList>
    </citation>
    <scope>NUCLEOTIDE SEQUENCE</scope>
    <source>
        <strain evidence="1">ATCC 34498</strain>
    </source>
</reference>
<proteinExistence type="predicted"/>
<dbReference type="GO" id="GO:0000172">
    <property type="term" value="C:ribonuclease MRP complex"/>
    <property type="evidence" value="ECO:0007669"/>
    <property type="project" value="TreeGrafter"/>
</dbReference>
<sequence>MLGFSTSTKHEKKCNVTHGTMGHLDPKQPPVKRKPFAAILNHNFVQKASRTLSRRIIPATLEDLLTKVDSPVYSRVILPLQALLEGEFFNEYIKRGNVLMLSEGGMGSKNTFSLREGVLTLYLDKESYERAGIVGKPDVVQVELRLPAMLHGKKGFDRIVYAFKNVLSTPVTWLFCDLGTTALNPVPMDIHFPTKVTISPQIRSNIIVHEPLLQPPTQASLEYDGDFEDFAVDIHEWLSLISLGSPRIDPDDRIDPILSRYSSPGESTKRSKLVRITWRGFLAPSWVHNLFAQAVLTAPSSLWFALNVTGFSEGWSTRRKDCTILKLPEKEYVLWEVE</sequence>
<dbReference type="PANTHER" id="PTHR15396:SF1">
    <property type="entry name" value="RIBONUCLEASE P PROTEIN SUBUNIT P40"/>
    <property type="match status" value="1"/>
</dbReference>
<organism evidence="1 2">
    <name type="scientific">Hyphodiscus hymeniophilus</name>
    <dbReference type="NCBI Taxonomy" id="353542"/>
    <lineage>
        <taxon>Eukaryota</taxon>
        <taxon>Fungi</taxon>
        <taxon>Dikarya</taxon>
        <taxon>Ascomycota</taxon>
        <taxon>Pezizomycotina</taxon>
        <taxon>Leotiomycetes</taxon>
        <taxon>Helotiales</taxon>
        <taxon>Hyphodiscaceae</taxon>
        <taxon>Hyphodiscus</taxon>
    </lineage>
</organism>